<dbReference type="EMBL" id="KZ825322">
    <property type="protein sequence ID" value="RAH48585.1"/>
    <property type="molecule type" value="Genomic_DNA"/>
</dbReference>
<sequence>MHILYLSTLPIFLLCLILCSIFIVSGRLSEPFVAFAIRLYVFHEAGLMGGILLFFFFFFLIVYQDEVEIPE</sequence>
<proteinExistence type="predicted"/>
<organism evidence="1 2">
    <name type="scientific">Aspergillus brunneoviolaceus CBS 621.78</name>
    <dbReference type="NCBI Taxonomy" id="1450534"/>
    <lineage>
        <taxon>Eukaryota</taxon>
        <taxon>Fungi</taxon>
        <taxon>Dikarya</taxon>
        <taxon>Ascomycota</taxon>
        <taxon>Pezizomycotina</taxon>
        <taxon>Eurotiomycetes</taxon>
        <taxon>Eurotiomycetidae</taxon>
        <taxon>Eurotiales</taxon>
        <taxon>Aspergillaceae</taxon>
        <taxon>Aspergillus</taxon>
        <taxon>Aspergillus subgen. Circumdati</taxon>
    </lineage>
</organism>
<protein>
    <submittedName>
        <fullName evidence="1">Uncharacterized protein</fullName>
    </submittedName>
</protein>
<evidence type="ECO:0000313" key="2">
    <source>
        <dbReference type="Proteomes" id="UP000249057"/>
    </source>
</evidence>
<evidence type="ECO:0000313" key="1">
    <source>
        <dbReference type="EMBL" id="RAH48585.1"/>
    </source>
</evidence>
<reference evidence="1" key="1">
    <citation type="submission" date="2018-02" db="EMBL/GenBank/DDBJ databases">
        <title>The genomes of Aspergillus section Nigri reveals drivers in fungal speciation.</title>
        <authorList>
            <consortium name="DOE Joint Genome Institute"/>
            <person name="Vesth T.C."/>
            <person name="Nybo J."/>
            <person name="Theobald S."/>
            <person name="Brandl J."/>
            <person name="Frisvad J.C."/>
            <person name="Nielsen K.F."/>
            <person name="Lyhne E.K."/>
            <person name="Kogle M.E."/>
            <person name="Kuo A."/>
            <person name="Riley R."/>
            <person name="Clum A."/>
            <person name="Nolan M."/>
            <person name="Lipzen A."/>
            <person name="Salamov A."/>
            <person name="Henrissat B."/>
            <person name="Wiebenga A."/>
            <person name="De vries R.P."/>
            <person name="Grigoriev I.V."/>
            <person name="Mortensen U.H."/>
            <person name="Andersen M.R."/>
            <person name="Baker S.E."/>
        </authorList>
    </citation>
    <scope>NUCLEOTIDE SEQUENCE</scope>
    <source>
        <strain evidence="1">CBS 621.78</strain>
    </source>
</reference>
<gene>
    <name evidence="1" type="ORF">BO95DRAFT_42472</name>
</gene>
<accession>A0ACD1GGY0</accession>
<dbReference type="Proteomes" id="UP000249057">
    <property type="component" value="Unassembled WGS sequence"/>
</dbReference>
<name>A0ACD1GGY0_9EURO</name>
<keyword evidence="2" id="KW-1185">Reference proteome</keyword>